<dbReference type="EMBL" id="LGGD01000100">
    <property type="protein sequence ID" value="KUK61807.1"/>
    <property type="molecule type" value="Genomic_DNA"/>
</dbReference>
<dbReference type="Pfam" id="PF07969">
    <property type="entry name" value="Amidohydro_3"/>
    <property type="match status" value="1"/>
</dbReference>
<sequence>MHVTHLQFHAYGGDSWANFESRSKDVMDYVNAHDNITVDMGQVTLDETTTMTADGPFEHHLRSLNNLKWANVDVELETAAGVVPYIYSPNVKVCTIQWAVGLEIALLAKDPMRTFITTDHPNAGPFTRYPRVIAWLMSRAARDATMKTFKWLDKTIAATSIDGIDRELDLYEIAQMTRAGPARALGLAHMYGGLAPGMDADVAVYALNPEDMPSDPAAIENAFSRCALLVKDGVVTVRDGEVVAEPAKRTIWVDVKVPENTQVQRDIYEHFLRHYSVKLDNYSLFEEHLHNPRVIEVDTTQ</sequence>
<evidence type="ECO:0000313" key="3">
    <source>
        <dbReference type="Proteomes" id="UP000054323"/>
    </source>
</evidence>
<dbReference type="InterPro" id="IPR011059">
    <property type="entry name" value="Metal-dep_hydrolase_composite"/>
</dbReference>
<dbReference type="Gene3D" id="2.30.40.10">
    <property type="entry name" value="Urease, subunit C, domain 1"/>
    <property type="match status" value="1"/>
</dbReference>
<dbReference type="AlphaFoldDB" id="A0A124FSC2"/>
<comment type="caution">
    <text evidence="2">The sequence shown here is derived from an EMBL/GenBank/DDBJ whole genome shotgun (WGS) entry which is preliminary data.</text>
</comment>
<dbReference type="SUPFAM" id="SSF51338">
    <property type="entry name" value="Composite domain of metallo-dependent hydrolases"/>
    <property type="match status" value="1"/>
</dbReference>
<name>A0A124FSC2_9EURY</name>
<feature type="domain" description="Amidohydrolase 3" evidence="1">
    <location>
        <begin position="2"/>
        <end position="243"/>
    </location>
</feature>
<accession>A0A124FSC2</accession>
<proteinExistence type="predicted"/>
<dbReference type="SUPFAM" id="SSF51556">
    <property type="entry name" value="Metallo-dependent hydrolases"/>
    <property type="match status" value="1"/>
</dbReference>
<dbReference type="PATRIC" id="fig|2198.4.peg.1262"/>
<dbReference type="GO" id="GO:0016810">
    <property type="term" value="F:hydrolase activity, acting on carbon-nitrogen (but not peptide) bonds"/>
    <property type="evidence" value="ECO:0007669"/>
    <property type="project" value="InterPro"/>
</dbReference>
<evidence type="ECO:0000313" key="2">
    <source>
        <dbReference type="EMBL" id="KUK61807.1"/>
    </source>
</evidence>
<dbReference type="InterPro" id="IPR013108">
    <property type="entry name" value="Amidohydro_3"/>
</dbReference>
<reference evidence="3" key="1">
    <citation type="journal article" date="2015" name="MBio">
        <title>Genome-Resolved Metagenomic Analysis Reveals Roles for Candidate Phyla and Other Microbial Community Members in Biogeochemical Transformations in Oil Reservoirs.</title>
        <authorList>
            <person name="Hu P."/>
            <person name="Tom L."/>
            <person name="Singh A."/>
            <person name="Thomas B.C."/>
            <person name="Baker B.J."/>
            <person name="Piceno Y.M."/>
            <person name="Andersen G.L."/>
            <person name="Banfield J.F."/>
        </authorList>
    </citation>
    <scope>NUCLEOTIDE SEQUENCE [LARGE SCALE GENOMIC DNA]</scope>
</reference>
<dbReference type="InterPro" id="IPR032466">
    <property type="entry name" value="Metal_Hydrolase"/>
</dbReference>
<protein>
    <submittedName>
        <fullName evidence="2">Formylmethanofuran dehydrogenase, subunit A</fullName>
    </submittedName>
</protein>
<gene>
    <name evidence="2" type="ORF">XD82_0946</name>
</gene>
<evidence type="ECO:0000259" key="1">
    <source>
        <dbReference type="Pfam" id="PF07969"/>
    </source>
</evidence>
<dbReference type="Proteomes" id="UP000054323">
    <property type="component" value="Unassembled WGS sequence"/>
</dbReference>
<organism evidence="2 3">
    <name type="scientific">Methanoculleus marisnigri</name>
    <dbReference type="NCBI Taxonomy" id="2198"/>
    <lineage>
        <taxon>Archaea</taxon>
        <taxon>Methanobacteriati</taxon>
        <taxon>Methanobacteriota</taxon>
        <taxon>Stenosarchaea group</taxon>
        <taxon>Methanomicrobia</taxon>
        <taxon>Methanomicrobiales</taxon>
        <taxon>Methanomicrobiaceae</taxon>
        <taxon>Methanoculleus</taxon>
    </lineage>
</organism>